<keyword evidence="6" id="KW-1133">Transmembrane helix</keyword>
<dbReference type="EMBL" id="GG666543">
    <property type="protein sequence ID" value="EEN57335.1"/>
    <property type="molecule type" value="Genomic_DNA"/>
</dbReference>
<evidence type="ECO:0000256" key="3">
    <source>
        <dbReference type="ARBA" id="ARBA00022737"/>
    </source>
</evidence>
<name>C3YQH9_BRAFL</name>
<dbReference type="InterPro" id="IPR000372">
    <property type="entry name" value="LRRNT"/>
</dbReference>
<dbReference type="AlphaFoldDB" id="C3YQH9"/>
<gene>
    <name evidence="9" type="ORF">BRAFLDRAFT_82778</name>
</gene>
<reference evidence="9" key="1">
    <citation type="journal article" date="2008" name="Nature">
        <title>The amphioxus genome and the evolution of the chordate karyotype.</title>
        <authorList>
            <consortium name="US DOE Joint Genome Institute (JGI-PGF)"/>
            <person name="Putnam N.H."/>
            <person name="Butts T."/>
            <person name="Ferrier D.E.K."/>
            <person name="Furlong R.F."/>
            <person name="Hellsten U."/>
            <person name="Kawashima T."/>
            <person name="Robinson-Rechavi M."/>
            <person name="Shoguchi E."/>
            <person name="Terry A."/>
            <person name="Yu J.-K."/>
            <person name="Benito-Gutierrez E.L."/>
            <person name="Dubchak I."/>
            <person name="Garcia-Fernandez J."/>
            <person name="Gibson-Brown J.J."/>
            <person name="Grigoriev I.V."/>
            <person name="Horton A.C."/>
            <person name="de Jong P.J."/>
            <person name="Jurka J."/>
            <person name="Kapitonov V.V."/>
            <person name="Kohara Y."/>
            <person name="Kuroki Y."/>
            <person name="Lindquist E."/>
            <person name="Lucas S."/>
            <person name="Osoegawa K."/>
            <person name="Pennacchio L.A."/>
            <person name="Salamov A.A."/>
            <person name="Satou Y."/>
            <person name="Sauka-Spengler T."/>
            <person name="Schmutz J."/>
            <person name="Shin-I T."/>
            <person name="Toyoda A."/>
            <person name="Bronner-Fraser M."/>
            <person name="Fujiyama A."/>
            <person name="Holland L.Z."/>
            <person name="Holland P.W.H."/>
            <person name="Satoh N."/>
            <person name="Rokhsar D.S."/>
        </authorList>
    </citation>
    <scope>NUCLEOTIDE SEQUENCE [LARGE SCALE GENOMIC DNA]</scope>
    <source>
        <strain evidence="9">S238N-H82</strain>
        <tissue evidence="9">Testes</tissue>
    </source>
</reference>
<dbReference type="SMART" id="SM00013">
    <property type="entry name" value="LRRNT"/>
    <property type="match status" value="1"/>
</dbReference>
<dbReference type="InterPro" id="IPR032675">
    <property type="entry name" value="LRR_dom_sf"/>
</dbReference>
<feature type="transmembrane region" description="Helical" evidence="6">
    <location>
        <begin position="376"/>
        <end position="395"/>
    </location>
</feature>
<dbReference type="InterPro" id="IPR050333">
    <property type="entry name" value="SLRP"/>
</dbReference>
<feature type="region of interest" description="Disordered" evidence="5">
    <location>
        <begin position="298"/>
        <end position="342"/>
    </location>
</feature>
<keyword evidence="6" id="KW-0812">Transmembrane</keyword>
<evidence type="ECO:0000313" key="9">
    <source>
        <dbReference type="EMBL" id="EEN57335.1"/>
    </source>
</evidence>
<dbReference type="eggNOG" id="KOG4237">
    <property type="taxonomic scope" value="Eukaryota"/>
</dbReference>
<proteinExistence type="predicted"/>
<evidence type="ECO:0000256" key="4">
    <source>
        <dbReference type="ARBA" id="ARBA00023180"/>
    </source>
</evidence>
<dbReference type="PANTHER" id="PTHR45712:SF22">
    <property type="entry name" value="INSULIN-LIKE GROWTH FACTOR-BINDING PROTEIN COMPLEX ACID LABILE SUBUNIT"/>
    <property type="match status" value="1"/>
</dbReference>
<evidence type="ECO:0000256" key="7">
    <source>
        <dbReference type="SAM" id="SignalP"/>
    </source>
</evidence>
<accession>C3YQH9</accession>
<keyword evidence="4" id="KW-0325">Glycoprotein</keyword>
<protein>
    <recommendedName>
        <fullName evidence="8">LRRNT domain-containing protein</fullName>
    </recommendedName>
</protein>
<evidence type="ECO:0000256" key="5">
    <source>
        <dbReference type="SAM" id="MobiDB-lite"/>
    </source>
</evidence>
<dbReference type="InterPro" id="IPR003591">
    <property type="entry name" value="Leu-rich_rpt_typical-subtyp"/>
</dbReference>
<dbReference type="PANTHER" id="PTHR45712">
    <property type="entry name" value="AGAP008170-PA"/>
    <property type="match status" value="1"/>
</dbReference>
<keyword evidence="2 7" id="KW-0732">Signal</keyword>
<dbReference type="STRING" id="7739.C3YQH9"/>
<evidence type="ECO:0000256" key="2">
    <source>
        <dbReference type="ARBA" id="ARBA00022729"/>
    </source>
</evidence>
<feature type="domain" description="LRRNT" evidence="8">
    <location>
        <begin position="30"/>
        <end position="61"/>
    </location>
</feature>
<feature type="signal peptide" evidence="7">
    <location>
        <begin position="1"/>
        <end position="25"/>
    </location>
</feature>
<dbReference type="SMART" id="SM00369">
    <property type="entry name" value="LRR_TYP"/>
    <property type="match status" value="5"/>
</dbReference>
<keyword evidence="6" id="KW-0472">Membrane</keyword>
<organism>
    <name type="scientific">Branchiostoma floridae</name>
    <name type="common">Florida lancelet</name>
    <name type="synonym">Amphioxus</name>
    <dbReference type="NCBI Taxonomy" id="7739"/>
    <lineage>
        <taxon>Eukaryota</taxon>
        <taxon>Metazoa</taxon>
        <taxon>Chordata</taxon>
        <taxon>Cephalochordata</taxon>
        <taxon>Leptocardii</taxon>
        <taxon>Amphioxiformes</taxon>
        <taxon>Branchiostomatidae</taxon>
        <taxon>Branchiostoma</taxon>
    </lineage>
</organism>
<dbReference type="SUPFAM" id="SSF52058">
    <property type="entry name" value="L domain-like"/>
    <property type="match status" value="1"/>
</dbReference>
<dbReference type="InterPro" id="IPR001611">
    <property type="entry name" value="Leu-rich_rpt"/>
</dbReference>
<evidence type="ECO:0000256" key="1">
    <source>
        <dbReference type="ARBA" id="ARBA00022614"/>
    </source>
</evidence>
<feature type="chain" id="PRO_5002935517" description="LRRNT domain-containing protein" evidence="7">
    <location>
        <begin position="26"/>
        <end position="462"/>
    </location>
</feature>
<dbReference type="Gene3D" id="3.80.10.10">
    <property type="entry name" value="Ribonuclease Inhibitor"/>
    <property type="match status" value="2"/>
</dbReference>
<dbReference type="Pfam" id="PF13855">
    <property type="entry name" value="LRR_8"/>
    <property type="match status" value="1"/>
</dbReference>
<dbReference type="Pfam" id="PF01462">
    <property type="entry name" value="LRRNT"/>
    <property type="match status" value="1"/>
</dbReference>
<feature type="region of interest" description="Disordered" evidence="5">
    <location>
        <begin position="416"/>
        <end position="462"/>
    </location>
</feature>
<keyword evidence="3" id="KW-0677">Repeat</keyword>
<dbReference type="InParanoid" id="C3YQH9"/>
<keyword evidence="1" id="KW-0433">Leucine-rich repeat</keyword>
<evidence type="ECO:0000259" key="8">
    <source>
        <dbReference type="SMART" id="SM00013"/>
    </source>
</evidence>
<evidence type="ECO:0000256" key="6">
    <source>
        <dbReference type="SAM" id="Phobius"/>
    </source>
</evidence>
<feature type="compositionally biased region" description="Basic and acidic residues" evidence="5">
    <location>
        <begin position="433"/>
        <end position="450"/>
    </location>
</feature>
<sequence>MAVSYRTVAFIFVLFCVLNSPTNQAVEGNYCKTCSCTPTWVLCSGKNLETIPKTVPPKARSIFLENNDISVIRAGSFRGAYSVKLLNLSKNDIADIEAEAFDGLKKAKYLYLSTNRLPYIEDHFFIGLSSVMSIFLQNNRIQYVSSSAFSTLGSLKDVDLSCNQLQAVPWDAMKLPNNKHTLMTFLLNGNKIQRPTPPPYDLQALKPHLAIYLAKNPLKCDCHLAEFLDWFTTSTNGKFSVKDGELLHCDRPCELKNANMSTLTPTTLVCDDNINDSCPAPANGGYCDLENNTTSKSISQPIEGKNAGHYHSPSSEQAVAAPASNDPTTPQSKPPNPNDFLNKPATGSKEVYIFMNGLTNNYVPTKNFTLSEYSDLLIYFIIIMIASVGISYILGPKITDWFSRKFWAKDNNYEVPEQAGNPKDANARQSCHIYEDIDKARENQAEKDADQDSAFGDANDHE</sequence>